<dbReference type="HOGENOM" id="CLU_072522_1_1_9"/>
<keyword evidence="2" id="KW-0614">Plasmid</keyword>
<accession>A5F9M7</accession>
<geneLocation type="plasmid" evidence="2 3">
    <name>pCKL555A</name>
</geneLocation>
<dbReference type="PANTHER" id="PTHR37293:SF9">
    <property type="entry name" value="PHI ETA ORF 22-LIKE PROTEIN"/>
    <property type="match status" value="1"/>
</dbReference>
<gene>
    <name evidence="2" type="ordered locus">CKL_4035</name>
</gene>
<keyword evidence="3" id="KW-1185">Reference proteome</keyword>
<feature type="region of interest" description="Disordered" evidence="1">
    <location>
        <begin position="244"/>
        <end position="267"/>
    </location>
</feature>
<evidence type="ECO:0000313" key="3">
    <source>
        <dbReference type="Proteomes" id="UP000002411"/>
    </source>
</evidence>
<evidence type="ECO:0000256" key="1">
    <source>
        <dbReference type="SAM" id="MobiDB-lite"/>
    </source>
</evidence>
<dbReference type="PANTHER" id="PTHR37293">
    <property type="entry name" value="PHAGE REPLICATION PROTEIN-RELATED"/>
    <property type="match status" value="1"/>
</dbReference>
<sequence>MATIRVQKNENYSTINNTGLNDCNLSFKAKGILAYLLSKPDNWKCQVSDLIKKSKDGRDSVYAGLRELRENGYMIKRPVKNEKNIITEWEEVLYETPQLEAKEVFKEQKIKNEIAALKRAKTIKSKKINPLPENPYMEESTSGISVSGKPVNIISTNLPSTDLVVVVNSLIKEFEENICDLKKTTKPKFIKYCQEYSKEYIMTILEVCAESGIKSFAGFRTVIETHIKNKNDTPEKIRAAVEKYRQDKKNKQKVPANRKQNTSENFKQRDYNFGDLEKMLLNHMNYEEDEE</sequence>
<dbReference type="Proteomes" id="UP000002411">
    <property type="component" value="Plasmid pCKL555A"/>
</dbReference>
<dbReference type="InterPro" id="IPR053162">
    <property type="entry name" value="DnaD"/>
</dbReference>
<dbReference type="RefSeq" id="WP_011930381.1">
    <property type="nucleotide sequence ID" value="NC_009466.1"/>
</dbReference>
<dbReference type="EMBL" id="CP000674">
    <property type="protein sequence ID" value="ABQ23634.1"/>
    <property type="molecule type" value="Genomic_DNA"/>
</dbReference>
<dbReference type="KEGG" id="ckl:CKL_4035"/>
<name>A5F9M7_CLOK5</name>
<reference evidence="2 3" key="1">
    <citation type="journal article" date="2008" name="Proc. Natl. Acad. Sci. U.S.A.">
        <title>The genome of Clostridium kluyveri, a strict anaerobe with unique metabolic features.</title>
        <authorList>
            <person name="Seedorf H."/>
            <person name="Fricke W.F."/>
            <person name="Veith B."/>
            <person name="Brueggemann H."/>
            <person name="Liesegang H."/>
            <person name="Strittmatter A."/>
            <person name="Miethke M."/>
            <person name="Buckel W."/>
            <person name="Hinderberger J."/>
            <person name="Li F."/>
            <person name="Hagemeier C."/>
            <person name="Thauer R.K."/>
            <person name="Gottschalk G."/>
        </authorList>
    </citation>
    <scope>NUCLEOTIDE SEQUENCE [LARGE SCALE GENOMIC DNA]</scope>
    <source>
        <strain evidence="3">ATCC 8527 / DSM 555 / NCIMB 10680</strain>
        <plasmid evidence="2 3">pCKL555A</plasmid>
    </source>
</reference>
<dbReference type="AlphaFoldDB" id="A5F9M7"/>
<organism evidence="2 3">
    <name type="scientific">Clostridium kluyveri (strain ATCC 8527 / DSM 555 / NBRC 12016 / NCIMB 10680 / K1)</name>
    <dbReference type="NCBI Taxonomy" id="431943"/>
    <lineage>
        <taxon>Bacteria</taxon>
        <taxon>Bacillati</taxon>
        <taxon>Bacillota</taxon>
        <taxon>Clostridia</taxon>
        <taxon>Eubacteriales</taxon>
        <taxon>Clostridiaceae</taxon>
        <taxon>Clostridium</taxon>
    </lineage>
</organism>
<evidence type="ECO:0000313" key="2">
    <source>
        <dbReference type="EMBL" id="ABQ23634.1"/>
    </source>
</evidence>
<proteinExistence type="predicted"/>
<dbReference type="eggNOG" id="COG3935">
    <property type="taxonomic scope" value="Bacteria"/>
</dbReference>
<protein>
    <submittedName>
        <fullName evidence="2">Phage related replication protein</fullName>
    </submittedName>
</protein>